<dbReference type="AlphaFoldDB" id="N6WUC0"/>
<proteinExistence type="predicted"/>
<evidence type="ECO:0000313" key="3">
    <source>
        <dbReference type="EMBL" id="ENO14622.1"/>
    </source>
</evidence>
<dbReference type="HOGENOM" id="CLU_136762_1_0_6"/>
<organism evidence="3 4">
    <name type="scientific">Marinobacter nanhaiticus D15-8W</name>
    <dbReference type="NCBI Taxonomy" id="626887"/>
    <lineage>
        <taxon>Bacteria</taxon>
        <taxon>Pseudomonadati</taxon>
        <taxon>Pseudomonadota</taxon>
        <taxon>Gammaproteobacteria</taxon>
        <taxon>Pseudomonadales</taxon>
        <taxon>Marinobacteraceae</taxon>
        <taxon>Marinobacter</taxon>
    </lineage>
</organism>
<evidence type="ECO:0000259" key="2">
    <source>
        <dbReference type="Pfam" id="PF10675"/>
    </source>
</evidence>
<dbReference type="eggNOG" id="ENOG50332QM">
    <property type="taxonomic scope" value="Bacteria"/>
</dbReference>
<keyword evidence="1" id="KW-0812">Transmembrane</keyword>
<keyword evidence="1" id="KW-1133">Transmembrane helix</keyword>
<reference evidence="3 4" key="1">
    <citation type="journal article" date="2013" name="Genome Announc.">
        <title>Genome Sequence of the Polycyclic Aromatic Hydrocarbon-Degrading Bacterium Strain Marinobacter nanhaiticus D15-8WT.</title>
        <authorList>
            <person name="Cui Z."/>
            <person name="Gao W."/>
            <person name="Li Q."/>
            <person name="Xu G."/>
            <person name="Zheng L."/>
        </authorList>
    </citation>
    <scope>NUCLEOTIDE SEQUENCE [LARGE SCALE GENOMIC DNA]</scope>
    <source>
        <strain evidence="3 4">D15-8W</strain>
    </source>
</reference>
<dbReference type="RefSeq" id="WP_004578919.1">
    <property type="nucleotide sequence ID" value="NZ_AP028878.1"/>
</dbReference>
<evidence type="ECO:0000313" key="4">
    <source>
        <dbReference type="Proteomes" id="UP000013165"/>
    </source>
</evidence>
<dbReference type="EMBL" id="APLQ01000011">
    <property type="protein sequence ID" value="ENO14622.1"/>
    <property type="molecule type" value="Genomic_DNA"/>
</dbReference>
<evidence type="ECO:0000256" key="1">
    <source>
        <dbReference type="SAM" id="Phobius"/>
    </source>
</evidence>
<sequence>MPQWIQWILIVTGVLVIALLGRFIWQRSRLLQQQSRQQARNLAFQNERREQMIQSIRVLAMSIEQDQVEYSEACLRIKGLLDHLAPDLLSQSPYRIFQEMHDALQHMPTHQARQDTASRFIDKMDAQRFELERKHADAIRRAATAIRYHTFPDIQGH</sequence>
<keyword evidence="1" id="KW-0472">Membrane</keyword>
<dbReference type="OrthoDB" id="5293867at2"/>
<gene>
    <name evidence="3" type="ORF">J057_04706</name>
</gene>
<comment type="caution">
    <text evidence="3">The sequence shown here is derived from an EMBL/GenBank/DDBJ whole genome shotgun (WGS) entry which is preliminary data.</text>
</comment>
<keyword evidence="4" id="KW-1185">Reference proteome</keyword>
<protein>
    <submittedName>
        <fullName evidence="3">DUF2489 domain-containing protein</fullName>
    </submittedName>
</protein>
<dbReference type="Pfam" id="PF10675">
    <property type="entry name" value="DUF2489"/>
    <property type="match status" value="1"/>
</dbReference>
<dbReference type="PATRIC" id="fig|626887.3.peg.926"/>
<dbReference type="STRING" id="626887.J057_04706"/>
<feature type="domain" description="DUF2489" evidence="2">
    <location>
        <begin position="17"/>
        <end position="146"/>
    </location>
</feature>
<feature type="transmembrane region" description="Helical" evidence="1">
    <location>
        <begin position="6"/>
        <end position="25"/>
    </location>
</feature>
<dbReference type="InterPro" id="IPR019617">
    <property type="entry name" value="DUF2489"/>
</dbReference>
<accession>N6WUC0</accession>
<name>N6WUC0_9GAMM</name>
<dbReference type="Proteomes" id="UP000013165">
    <property type="component" value="Unassembled WGS sequence"/>
</dbReference>